<feature type="region of interest" description="Disordered" evidence="1">
    <location>
        <begin position="1"/>
        <end position="25"/>
    </location>
</feature>
<dbReference type="EMBL" id="SNWQ01000004">
    <property type="protein sequence ID" value="TDO50718.1"/>
    <property type="molecule type" value="Genomic_DNA"/>
</dbReference>
<organism evidence="2 3">
    <name type="scientific">Kribbella caucasensis</name>
    <dbReference type="NCBI Taxonomy" id="2512215"/>
    <lineage>
        <taxon>Bacteria</taxon>
        <taxon>Bacillati</taxon>
        <taxon>Actinomycetota</taxon>
        <taxon>Actinomycetes</taxon>
        <taxon>Propionibacteriales</taxon>
        <taxon>Kribbellaceae</taxon>
        <taxon>Kribbella</taxon>
    </lineage>
</organism>
<dbReference type="AlphaFoldDB" id="A0A4V3CAP4"/>
<comment type="caution">
    <text evidence="2">The sequence shown here is derived from an EMBL/GenBank/DDBJ whole genome shotgun (WGS) entry which is preliminary data.</text>
</comment>
<protein>
    <submittedName>
        <fullName evidence="2">Uncharacterized protein</fullName>
    </submittedName>
</protein>
<evidence type="ECO:0000313" key="3">
    <source>
        <dbReference type="Proteomes" id="UP000295388"/>
    </source>
</evidence>
<evidence type="ECO:0000313" key="2">
    <source>
        <dbReference type="EMBL" id="TDO50718.1"/>
    </source>
</evidence>
<evidence type="ECO:0000256" key="1">
    <source>
        <dbReference type="SAM" id="MobiDB-lite"/>
    </source>
</evidence>
<name>A0A4V3CAP4_9ACTN</name>
<accession>A0A4V3CAP4</accession>
<gene>
    <name evidence="2" type="ORF">EV643_104212</name>
</gene>
<reference evidence="2 3" key="1">
    <citation type="submission" date="2019-03" db="EMBL/GenBank/DDBJ databases">
        <title>Genomic Encyclopedia of Type Strains, Phase III (KMG-III): the genomes of soil and plant-associated and newly described type strains.</title>
        <authorList>
            <person name="Whitman W."/>
        </authorList>
    </citation>
    <scope>NUCLEOTIDE SEQUENCE [LARGE SCALE GENOMIC DNA]</scope>
    <source>
        <strain evidence="2 3">VKM Ac-2527</strain>
    </source>
</reference>
<sequence>MVVDLGGVVGIRDSTNPGPRYRPARPTLCTRRAYSAVRNGRPVHKVAAEPAGQTTRRTGEGFAPQRDKTLPEPLSRGVEAVPGSAVGRPGAGLEASGVGSGGADGGGIGTGVDG</sequence>
<proteinExistence type="predicted"/>
<keyword evidence="3" id="KW-1185">Reference proteome</keyword>
<feature type="region of interest" description="Disordered" evidence="1">
    <location>
        <begin position="39"/>
        <end position="114"/>
    </location>
</feature>
<feature type="compositionally biased region" description="Gly residues" evidence="1">
    <location>
        <begin position="98"/>
        <end position="114"/>
    </location>
</feature>
<dbReference type="Proteomes" id="UP000295388">
    <property type="component" value="Unassembled WGS sequence"/>
</dbReference>